<proteinExistence type="predicted"/>
<dbReference type="EMBL" id="CP136798">
    <property type="protein sequence ID" value="XCN12222.1"/>
    <property type="molecule type" value="Genomic_DNA"/>
</dbReference>
<dbReference type="AlphaFoldDB" id="A0AAU8K8I7"/>
<dbReference type="RefSeq" id="WP_354596051.1">
    <property type="nucleotide sequence ID" value="NZ_CP136798.1"/>
</dbReference>
<sequence length="62" mass="6760">MPPDPIPLDPAQQARRDFARTALAEARSTELVTVGEPGLILLVERLRGHLDEALSLIDEIAT</sequence>
<gene>
    <name evidence="1" type="ORF">R1Y80_00615</name>
</gene>
<organism evidence="1">
    <name type="scientific">Streptomyces sp. JL1001</name>
    <dbReference type="NCBI Taxonomy" id="3078227"/>
    <lineage>
        <taxon>Bacteria</taxon>
        <taxon>Bacillati</taxon>
        <taxon>Actinomycetota</taxon>
        <taxon>Actinomycetes</taxon>
        <taxon>Kitasatosporales</taxon>
        <taxon>Streptomycetaceae</taxon>
        <taxon>Streptomyces</taxon>
    </lineage>
</organism>
<accession>A0AAU8K8I7</accession>
<reference evidence="1" key="1">
    <citation type="submission" date="2023-10" db="EMBL/GenBank/DDBJ databases">
        <title>Complete genome sequence of Streptomyces sp. JL1001.</title>
        <authorList>
            <person name="Jiang L."/>
        </authorList>
    </citation>
    <scope>NUCLEOTIDE SEQUENCE</scope>
    <source>
        <strain evidence="1">JL1001</strain>
    </source>
</reference>
<protein>
    <submittedName>
        <fullName evidence="1">Uncharacterized protein</fullName>
    </submittedName>
</protein>
<evidence type="ECO:0000313" key="1">
    <source>
        <dbReference type="EMBL" id="XCN12222.1"/>
    </source>
</evidence>
<name>A0AAU8K8I7_9ACTN</name>